<proteinExistence type="predicted"/>
<name>A0A6J5M0D5_9CAUD</name>
<sequence>MTKQIEVRFKGLNELGVKELNEFYKLNIKKNYIEPWVLGSNDKVHFKKRYKQPKSFYKLGLNSPVRTVDLVQSREENKQYGYSCYFKLQLKHYYHEIYEVEVVETIKQITL</sequence>
<dbReference type="EMBL" id="LR796345">
    <property type="protein sequence ID" value="CAB4138566.1"/>
    <property type="molecule type" value="Genomic_DNA"/>
</dbReference>
<gene>
    <name evidence="1" type="ORF">UFOVP331_126</name>
</gene>
<protein>
    <submittedName>
        <fullName evidence="1">Uncharacterized protein</fullName>
    </submittedName>
</protein>
<accession>A0A6J5M0D5</accession>
<reference evidence="1" key="1">
    <citation type="submission" date="2020-04" db="EMBL/GenBank/DDBJ databases">
        <authorList>
            <person name="Chiriac C."/>
            <person name="Salcher M."/>
            <person name="Ghai R."/>
            <person name="Kavagutti S V."/>
        </authorList>
    </citation>
    <scope>NUCLEOTIDE SEQUENCE</scope>
</reference>
<evidence type="ECO:0000313" key="1">
    <source>
        <dbReference type="EMBL" id="CAB4138566.1"/>
    </source>
</evidence>
<organism evidence="1">
    <name type="scientific">uncultured Caudovirales phage</name>
    <dbReference type="NCBI Taxonomy" id="2100421"/>
    <lineage>
        <taxon>Viruses</taxon>
        <taxon>Duplodnaviria</taxon>
        <taxon>Heunggongvirae</taxon>
        <taxon>Uroviricota</taxon>
        <taxon>Caudoviricetes</taxon>
        <taxon>Peduoviridae</taxon>
        <taxon>Maltschvirus</taxon>
        <taxon>Maltschvirus maltsch</taxon>
    </lineage>
</organism>